<evidence type="ECO:0000313" key="2">
    <source>
        <dbReference type="Proteomes" id="UP000789508"/>
    </source>
</evidence>
<dbReference type="EMBL" id="CAJVPS010004033">
    <property type="protein sequence ID" value="CAG8598222.1"/>
    <property type="molecule type" value="Genomic_DNA"/>
</dbReference>
<sequence>MDQVQLDFTLKYLKENPSAYREEINAAYLQSQQGSVSLSDPGRIQRLREQFGYTPRLGGIGGTTYREEAFANFEGVDVNSNFTCKRLASVTKLHSHLQNKFEDYMGGLSWDTFVCECDKVQTILIMDEIQVLYNPEGASTCLFGGDRFWDTVKRVPQGGGLHPHHEINTWNFKDVRYAEQEYADFFDVFCRSNLKLLPEGDVPRLADYVKQATKCHPGLVSFALNDIVLRFRQQLNQGAVPLTFEKIFKFFQTDDFYQGVKERLGFRTRVHTLTNSLEDFIKKGWVDFYVDNEHDWMIELVRDGEDLEKHREKMKDVLYGSILKCAKHHAINFSGVEICINDIWDKVQLCKSRDLYTELDILVTP</sequence>
<name>A0A9N9CFN6_9GLOM</name>
<proteinExistence type="predicted"/>
<comment type="caution">
    <text evidence="1">The sequence shown here is derived from an EMBL/GenBank/DDBJ whole genome shotgun (WGS) entry which is preliminary data.</text>
</comment>
<dbReference type="AlphaFoldDB" id="A0A9N9CFN6"/>
<keyword evidence="2" id="KW-1185">Reference proteome</keyword>
<gene>
    <name evidence="1" type="ORF">ALEPTO_LOCUS8020</name>
</gene>
<dbReference type="Proteomes" id="UP000789508">
    <property type="component" value="Unassembled WGS sequence"/>
</dbReference>
<accession>A0A9N9CFN6</accession>
<reference evidence="1" key="1">
    <citation type="submission" date="2021-06" db="EMBL/GenBank/DDBJ databases">
        <authorList>
            <person name="Kallberg Y."/>
            <person name="Tangrot J."/>
            <person name="Rosling A."/>
        </authorList>
    </citation>
    <scope>NUCLEOTIDE SEQUENCE</scope>
    <source>
        <strain evidence="1">FL130A</strain>
    </source>
</reference>
<dbReference type="OrthoDB" id="2415221at2759"/>
<protein>
    <submittedName>
        <fullName evidence="1">3053_t:CDS:1</fullName>
    </submittedName>
</protein>
<evidence type="ECO:0000313" key="1">
    <source>
        <dbReference type="EMBL" id="CAG8598222.1"/>
    </source>
</evidence>
<organism evidence="1 2">
    <name type="scientific">Ambispora leptoticha</name>
    <dbReference type="NCBI Taxonomy" id="144679"/>
    <lineage>
        <taxon>Eukaryota</taxon>
        <taxon>Fungi</taxon>
        <taxon>Fungi incertae sedis</taxon>
        <taxon>Mucoromycota</taxon>
        <taxon>Glomeromycotina</taxon>
        <taxon>Glomeromycetes</taxon>
        <taxon>Archaeosporales</taxon>
        <taxon>Ambisporaceae</taxon>
        <taxon>Ambispora</taxon>
    </lineage>
</organism>